<dbReference type="Gene3D" id="2.60.40.1180">
    <property type="entry name" value="Golgi alpha-mannosidase II"/>
    <property type="match status" value="1"/>
</dbReference>
<evidence type="ECO:0000256" key="1">
    <source>
        <dbReference type="ARBA" id="ARBA00022801"/>
    </source>
</evidence>
<evidence type="ECO:0000256" key="3">
    <source>
        <dbReference type="SAM" id="SignalP"/>
    </source>
</evidence>
<evidence type="ECO:0000313" key="7">
    <source>
        <dbReference type="EMBL" id="MDC8786479.1"/>
    </source>
</evidence>
<accession>A0ABT5KU80</accession>
<dbReference type="InterPro" id="IPR014718">
    <property type="entry name" value="GH-type_carb-bd"/>
</dbReference>
<evidence type="ECO:0000313" key="8">
    <source>
        <dbReference type="Proteomes" id="UP001219862"/>
    </source>
</evidence>
<keyword evidence="1 7" id="KW-0378">Hydrolase</keyword>
<dbReference type="Gene3D" id="2.70.98.10">
    <property type="match status" value="1"/>
</dbReference>
<dbReference type="InterPro" id="IPR052720">
    <property type="entry name" value="Glycosyl_hydrolase_97"/>
</dbReference>
<dbReference type="PANTHER" id="PTHR35803:SF2">
    <property type="entry name" value="RETAINING ALPHA-GALACTOSIDASE"/>
    <property type="match status" value="1"/>
</dbReference>
<dbReference type="Pfam" id="PF14508">
    <property type="entry name" value="GH97_N"/>
    <property type="match status" value="1"/>
</dbReference>
<name>A0ABT5KU80_9BURK</name>
<dbReference type="SUPFAM" id="SSF51445">
    <property type="entry name" value="(Trans)glycosidases"/>
    <property type="match status" value="1"/>
</dbReference>
<dbReference type="Pfam" id="PF14509">
    <property type="entry name" value="GH97_C"/>
    <property type="match status" value="1"/>
</dbReference>
<comment type="caution">
    <text evidence="7">The sequence shown here is derived from an EMBL/GenBank/DDBJ whole genome shotgun (WGS) entry which is preliminary data.</text>
</comment>
<dbReference type="InterPro" id="IPR029483">
    <property type="entry name" value="GH97_C"/>
</dbReference>
<feature type="domain" description="Glycosyl-hydrolase 97 catalytic" evidence="4">
    <location>
        <begin position="320"/>
        <end position="465"/>
    </location>
</feature>
<dbReference type="InterPro" id="IPR029486">
    <property type="entry name" value="GH97_N"/>
</dbReference>
<dbReference type="InterPro" id="IPR017853">
    <property type="entry name" value="GH"/>
</dbReference>
<keyword evidence="3" id="KW-0732">Signal</keyword>
<dbReference type="Pfam" id="PF10566">
    <property type="entry name" value="Glyco_hydro_97"/>
    <property type="match status" value="1"/>
</dbReference>
<evidence type="ECO:0000259" key="4">
    <source>
        <dbReference type="Pfam" id="PF10566"/>
    </source>
</evidence>
<dbReference type="InterPro" id="IPR013780">
    <property type="entry name" value="Glyco_hydro_b"/>
</dbReference>
<organism evidence="7 8">
    <name type="scientific">Roseateles koreensis</name>
    <dbReference type="NCBI Taxonomy" id="2987526"/>
    <lineage>
        <taxon>Bacteria</taxon>
        <taxon>Pseudomonadati</taxon>
        <taxon>Pseudomonadota</taxon>
        <taxon>Betaproteobacteria</taxon>
        <taxon>Burkholderiales</taxon>
        <taxon>Sphaerotilaceae</taxon>
        <taxon>Roseateles</taxon>
    </lineage>
</organism>
<dbReference type="EMBL" id="JAQQXS010000013">
    <property type="protein sequence ID" value="MDC8786479.1"/>
    <property type="molecule type" value="Genomic_DNA"/>
</dbReference>
<dbReference type="Gene3D" id="3.20.20.70">
    <property type="entry name" value="Aldolase class I"/>
    <property type="match status" value="1"/>
</dbReference>
<keyword evidence="8" id="KW-1185">Reference proteome</keyword>
<sequence length="653" mass="72273">MSNLIRILWALAASFALGPAWAAAPTTLRSPDRHLQVQVWVSPEGEIRYTVQRDGRMVLLDSRLGLQLEGADLSTDMRLTGATAPQRQLTQYRMATGKQSRIRAEAMQQVLHFINAQHQHLDLWLRVANDGVAFRYGVPPLVSGQPNRFVAELSSFHFDAQARAWLQPMSVAKTGWMRTNPSYEEHYAMDTAVGSPSPSAAGWVFPALFKSGDDWVALTEADMDGSFHASRLQPQSPGGEYRLGLPMASEVFTDGRLLAQSPPGQALRTPWRVIAVGSLPTLVASTLGTDLAAPAIAFDASRVQPGHASWSWALLKDEATVFEVQKRFIDHAADMHWNYTLVDADWDRKIGDARIQALVDYGASKGVGLLLWYNSSGAWNDTEYSPKGQLLTRTQRRHEFARLNAMGVKGVKIDFFPGDGQSAIQYYVDILNDAAEFGLLVNFHGATLPRGWQRTYPNLMSMEAVKGLEYTTFTQADQDAVPRHVAMLPFTRNLFDPMDFTPLVLADIPGIRRATLNGFELAESVLMLSGIQHFAETPEGMATAPGFAKQFLQTLPRQWDEVRLLAGEPGRYVALARRAGSRWFVAGLNAEDTEIILTLDLDFLKKMRGKMITDEPSRGPRALQQSVLKASGKSVLRLVSHGGFVAVFEPVRP</sequence>
<dbReference type="GO" id="GO:0016787">
    <property type="term" value="F:hydrolase activity"/>
    <property type="evidence" value="ECO:0007669"/>
    <property type="project" value="UniProtKB-KW"/>
</dbReference>
<evidence type="ECO:0000256" key="2">
    <source>
        <dbReference type="ARBA" id="ARBA00023295"/>
    </source>
</evidence>
<feature type="domain" description="Glycosyl-hydrolase 97 C-terminal oligomerisation" evidence="6">
    <location>
        <begin position="558"/>
        <end position="648"/>
    </location>
</feature>
<evidence type="ECO:0000259" key="6">
    <source>
        <dbReference type="Pfam" id="PF14509"/>
    </source>
</evidence>
<gene>
    <name evidence="7" type="ORF">PRZ01_14915</name>
</gene>
<feature type="chain" id="PRO_5046271856" evidence="3">
    <location>
        <begin position="23"/>
        <end position="653"/>
    </location>
</feature>
<dbReference type="Proteomes" id="UP001219862">
    <property type="component" value="Unassembled WGS sequence"/>
</dbReference>
<dbReference type="PANTHER" id="PTHR35803">
    <property type="entry name" value="GLUCAN 1,4-ALPHA-GLUCOSIDASE SUSB-RELATED"/>
    <property type="match status" value="1"/>
</dbReference>
<feature type="signal peptide" evidence="3">
    <location>
        <begin position="1"/>
        <end position="22"/>
    </location>
</feature>
<reference evidence="7 8" key="1">
    <citation type="submission" date="2022-10" db="EMBL/GenBank/DDBJ databases">
        <title>paucibacter sp. hw8 Genome sequencing.</title>
        <authorList>
            <person name="Park S."/>
        </authorList>
    </citation>
    <scope>NUCLEOTIDE SEQUENCE [LARGE SCALE GENOMIC DNA]</scope>
    <source>
        <strain evidence="8">hw8</strain>
    </source>
</reference>
<feature type="domain" description="Glycosyl-hydrolase 97 N-terminal" evidence="5">
    <location>
        <begin position="28"/>
        <end position="294"/>
    </location>
</feature>
<dbReference type="RefSeq" id="WP_273597591.1">
    <property type="nucleotide sequence ID" value="NZ_JAQQXS010000013.1"/>
</dbReference>
<dbReference type="InterPro" id="IPR019563">
    <property type="entry name" value="GH97_catalytic"/>
</dbReference>
<proteinExistence type="predicted"/>
<keyword evidence="2" id="KW-0326">Glycosidase</keyword>
<evidence type="ECO:0000259" key="5">
    <source>
        <dbReference type="Pfam" id="PF14508"/>
    </source>
</evidence>
<protein>
    <submittedName>
        <fullName evidence="7">Glycoside hydrolase family 97 catalytic domain-containing protein</fullName>
    </submittedName>
</protein>
<dbReference type="InterPro" id="IPR013785">
    <property type="entry name" value="Aldolase_TIM"/>
</dbReference>